<dbReference type="FunFam" id="3.40.50.300:FF:001039">
    <property type="entry name" value="ATP-dependent RNA helicase DDX60"/>
    <property type="match status" value="1"/>
</dbReference>
<evidence type="ECO:0000256" key="3">
    <source>
        <dbReference type="ARBA" id="ARBA00022806"/>
    </source>
</evidence>
<dbReference type="Pfam" id="PF00270">
    <property type="entry name" value="DEAD"/>
    <property type="match status" value="1"/>
</dbReference>
<keyword evidence="3" id="KW-0347">Helicase</keyword>
<evidence type="ECO:0000259" key="6">
    <source>
        <dbReference type="PROSITE" id="PS51192"/>
    </source>
</evidence>
<dbReference type="InterPro" id="IPR052431">
    <property type="entry name" value="SKI2_subfamily_helicases"/>
</dbReference>
<gene>
    <name evidence="7" type="ORF">TRAPUB_91</name>
</gene>
<dbReference type="EMBL" id="MNAD01000988">
    <property type="protein sequence ID" value="OJT09010.1"/>
    <property type="molecule type" value="Genomic_DNA"/>
</dbReference>
<keyword evidence="2" id="KW-0378">Hydrolase</keyword>
<dbReference type="PANTHER" id="PTHR44533">
    <property type="entry name" value="DEAD/H RNA HELICASE, PUTATIVE-RELATED"/>
    <property type="match status" value="1"/>
</dbReference>
<dbReference type="InterPro" id="IPR014001">
    <property type="entry name" value="Helicase_ATP-bd"/>
</dbReference>
<feature type="compositionally biased region" description="Basic and acidic residues" evidence="5">
    <location>
        <begin position="429"/>
        <end position="442"/>
    </location>
</feature>
<dbReference type="GO" id="GO:0004386">
    <property type="term" value="F:helicase activity"/>
    <property type="evidence" value="ECO:0007669"/>
    <property type="project" value="UniProtKB-KW"/>
</dbReference>
<comment type="caution">
    <text evidence="7">The sequence shown here is derived from an EMBL/GenBank/DDBJ whole genome shotgun (WGS) entry which is preliminary data.</text>
</comment>
<organism evidence="7 8">
    <name type="scientific">Trametes pubescens</name>
    <name type="common">White-rot fungus</name>
    <dbReference type="NCBI Taxonomy" id="154538"/>
    <lineage>
        <taxon>Eukaryota</taxon>
        <taxon>Fungi</taxon>
        <taxon>Dikarya</taxon>
        <taxon>Basidiomycota</taxon>
        <taxon>Agaricomycotina</taxon>
        <taxon>Agaricomycetes</taxon>
        <taxon>Polyporales</taxon>
        <taxon>Polyporaceae</taxon>
        <taxon>Trametes</taxon>
    </lineage>
</organism>
<evidence type="ECO:0000256" key="4">
    <source>
        <dbReference type="ARBA" id="ARBA00022840"/>
    </source>
</evidence>
<evidence type="ECO:0000256" key="2">
    <source>
        <dbReference type="ARBA" id="ARBA00022801"/>
    </source>
</evidence>
<dbReference type="AlphaFoldDB" id="A0A1M2VN80"/>
<keyword evidence="8" id="KW-1185">Reference proteome</keyword>
<dbReference type="PANTHER" id="PTHR44533:SF4">
    <property type="entry name" value="DEAD_H RNA HELICASE, PUTATIVE-RELATED"/>
    <property type="match status" value="1"/>
</dbReference>
<sequence>MRITEDPVVWQLRVFGEYMDRSMDSQSDPRVVFKPDAWQRKVLDCLDRNESILVTAPTSAGKTFISYYAMETLLRSSDDDVLVYVAPTKALVNQIAAEVYARFRKELGTKACWAIYTRDYCIHNPNNCQILVTVPEMLATMLLSPPMAKTWTPRIKRIILDEIHKIGQQEGGAVWEQIILLAPCPLIGLSATIGEPEKFNAWLVSVQKAHGFKHIFIHYPHRYSHLRKYTYLLQANDKPVSFNGLAEYRKTEHLRFVHPISVLLFGARSLPPDFSLEVADCLSLYHALQPFKDQLVFDLDALDPTRFFAESKGILLKQNDILSYEAALTEQVSAMMESTDPQDPNSALNGVIKKVSDPMLDKADQRYIPASGQFYTNLIALLADLQMSGDLAVVDVLETAEQQWRETSSEWKCKIKQFELWKSMTKERERQADRLKKAKNDDEPAADQDTNWEVAFHPEASGKTPLPNLH</sequence>
<evidence type="ECO:0000256" key="5">
    <source>
        <dbReference type="SAM" id="MobiDB-lite"/>
    </source>
</evidence>
<feature type="region of interest" description="Disordered" evidence="5">
    <location>
        <begin position="429"/>
        <end position="470"/>
    </location>
</feature>
<dbReference type="GO" id="GO:0016787">
    <property type="term" value="F:hydrolase activity"/>
    <property type="evidence" value="ECO:0007669"/>
    <property type="project" value="UniProtKB-KW"/>
</dbReference>
<dbReference type="OrthoDB" id="2320933at2759"/>
<dbReference type="SUPFAM" id="SSF52540">
    <property type="entry name" value="P-loop containing nucleoside triphosphate hydrolases"/>
    <property type="match status" value="1"/>
</dbReference>
<dbReference type="InterPro" id="IPR027417">
    <property type="entry name" value="P-loop_NTPase"/>
</dbReference>
<keyword evidence="1" id="KW-0547">Nucleotide-binding</keyword>
<dbReference type="SMART" id="SM00487">
    <property type="entry name" value="DEXDc"/>
    <property type="match status" value="1"/>
</dbReference>
<feature type="domain" description="Helicase ATP-binding" evidence="6">
    <location>
        <begin position="43"/>
        <end position="211"/>
    </location>
</feature>
<evidence type="ECO:0000313" key="8">
    <source>
        <dbReference type="Proteomes" id="UP000184267"/>
    </source>
</evidence>
<dbReference type="GO" id="GO:0005524">
    <property type="term" value="F:ATP binding"/>
    <property type="evidence" value="ECO:0007669"/>
    <property type="project" value="UniProtKB-KW"/>
</dbReference>
<dbReference type="InterPro" id="IPR011545">
    <property type="entry name" value="DEAD/DEAH_box_helicase_dom"/>
</dbReference>
<dbReference type="Proteomes" id="UP000184267">
    <property type="component" value="Unassembled WGS sequence"/>
</dbReference>
<dbReference type="PROSITE" id="PS51192">
    <property type="entry name" value="HELICASE_ATP_BIND_1"/>
    <property type="match status" value="1"/>
</dbReference>
<dbReference type="GO" id="GO:0003676">
    <property type="term" value="F:nucleic acid binding"/>
    <property type="evidence" value="ECO:0007669"/>
    <property type="project" value="InterPro"/>
</dbReference>
<keyword evidence="4" id="KW-0067">ATP-binding</keyword>
<dbReference type="STRING" id="154538.A0A1M2VN80"/>
<accession>A0A1M2VN80</accession>
<evidence type="ECO:0000313" key="7">
    <source>
        <dbReference type="EMBL" id="OJT09010.1"/>
    </source>
</evidence>
<evidence type="ECO:0000256" key="1">
    <source>
        <dbReference type="ARBA" id="ARBA00022741"/>
    </source>
</evidence>
<proteinExistence type="predicted"/>
<dbReference type="Gene3D" id="3.40.50.300">
    <property type="entry name" value="P-loop containing nucleotide triphosphate hydrolases"/>
    <property type="match status" value="1"/>
</dbReference>
<reference evidence="7 8" key="1">
    <citation type="submission" date="2016-10" db="EMBL/GenBank/DDBJ databases">
        <title>Genome sequence of the basidiomycete white-rot fungus Trametes pubescens.</title>
        <authorList>
            <person name="Makela M.R."/>
            <person name="Granchi Z."/>
            <person name="Peng M."/>
            <person name="De Vries R.P."/>
            <person name="Grigoriev I."/>
            <person name="Riley R."/>
            <person name="Hilden K."/>
        </authorList>
    </citation>
    <scope>NUCLEOTIDE SEQUENCE [LARGE SCALE GENOMIC DNA]</scope>
    <source>
        <strain evidence="7 8">FBCC735</strain>
    </source>
</reference>
<name>A0A1M2VN80_TRAPU</name>
<protein>
    <recommendedName>
        <fullName evidence="6">Helicase ATP-binding domain-containing protein</fullName>
    </recommendedName>
</protein>
<dbReference type="GO" id="GO:0005737">
    <property type="term" value="C:cytoplasm"/>
    <property type="evidence" value="ECO:0007669"/>
    <property type="project" value="TreeGrafter"/>
</dbReference>